<feature type="transmembrane region" description="Helical" evidence="1">
    <location>
        <begin position="59"/>
        <end position="77"/>
    </location>
</feature>
<gene>
    <name evidence="2" type="ORF">SPSK_04071</name>
</gene>
<dbReference type="VEuPathDB" id="FungiDB:SPSK_04071"/>
<dbReference type="InterPro" id="IPR010775">
    <property type="entry name" value="DUF1365"/>
</dbReference>
<evidence type="ECO:0000313" key="2">
    <source>
        <dbReference type="EMBL" id="KJR83216.1"/>
    </source>
</evidence>
<keyword evidence="1" id="KW-1133">Transmembrane helix</keyword>
<reference evidence="2 3" key="2">
    <citation type="journal article" date="2015" name="Eukaryot. Cell">
        <title>Asexual propagation of a virulent clone complex in a human and feline outbreak of sporotrichosis.</title>
        <authorList>
            <person name="Teixeira Mde M."/>
            <person name="Rodrigues A.M."/>
            <person name="Tsui C.K."/>
            <person name="de Almeida L.G."/>
            <person name="Van Diepeningen A.D."/>
            <person name="van den Ende B.G."/>
            <person name="Fernandes G.F."/>
            <person name="Kano R."/>
            <person name="Hamelin R.C."/>
            <person name="Lopes-Bezerra L.M."/>
            <person name="Vasconcelos A.T."/>
            <person name="de Hoog S."/>
            <person name="de Camargo Z.P."/>
            <person name="Felipe M.S."/>
        </authorList>
    </citation>
    <scope>NUCLEOTIDE SEQUENCE [LARGE SCALE GENOMIC DNA]</scope>
    <source>
        <strain evidence="2 3">1099-18</strain>
    </source>
</reference>
<dbReference type="PANTHER" id="PTHR33973:SF4">
    <property type="entry name" value="OS07G0153300 PROTEIN"/>
    <property type="match status" value="1"/>
</dbReference>
<evidence type="ECO:0000256" key="1">
    <source>
        <dbReference type="SAM" id="Phobius"/>
    </source>
</evidence>
<dbReference type="Proteomes" id="UP000033710">
    <property type="component" value="Unassembled WGS sequence"/>
</dbReference>
<protein>
    <recommendedName>
        <fullName evidence="4">Cyclopropane-fatty-acyl-phospholipid synthase</fullName>
    </recommendedName>
</protein>
<dbReference type="Pfam" id="PF07103">
    <property type="entry name" value="DUF1365"/>
    <property type="match status" value="1"/>
</dbReference>
<keyword evidence="1" id="KW-0472">Membrane</keyword>
<dbReference type="EMBL" id="AXCR01000010">
    <property type="protein sequence ID" value="KJR83216.1"/>
    <property type="molecule type" value="Genomic_DNA"/>
</dbReference>
<feature type="transmembrane region" description="Helical" evidence="1">
    <location>
        <begin position="16"/>
        <end position="38"/>
    </location>
</feature>
<sequence length="681" mass="75013">MSSISYHSAALAARLGIAYAFGHGSPFYSLLALTVAVVQDRHMLEHHLAMVLCEINSHKMMIGALASVFCAVIGIIFKPGATKEQQYLVPPTSARDDPWAGPGKPLLLPCITTHTRLIPKRHSFVYSYLVVGVPVGWTGVCGGMISVAAAGSEDERKRQKKGWFHIDADDYLERGGGYLGLRGKLDAHLISQGADPEQYPYAYFVTAPRFLGYHFNPISFWYLYNANKTLAAMVLEVNNTFGERRMYYLTPETKPEVTVSRSCNEQETRTFRQTWPKDFHVSPFNSRKGSYQLRANDPLGPQMRGKGPIAATIVLRTSDAQGKIVAGLHSEPGKPVELQSLDPAAMTLWQKAKFLAAWWWVGFGTFPRILTHACILFFKKGLHVWFRPEPLAKTLGRVADATESQFEAFFYLYLRHLVNNVGDGDGPGTTENKPLAVRYISCGIRGLRSELLLSPSASAAAAAAAAATGTSIEFHDASVTGEVSPEGIDVIEFRVLTPVFYTRFALYAHDVEALFCELRESCTIDISPPAAAAVFAKRLLSKRTLPPELQIRDLMSYVSFKLIQKLRRRPAPIPRLKIWPTNKDGTATVLSSPKADAVPMSVSGDLRSFRLSAMDGHFLSLGHESQAITTDYCRTVLSLVLADRITFGSTVLLQLLKMGVVSCLVCGSMSLVLRALYILGL</sequence>
<dbReference type="PANTHER" id="PTHR33973">
    <property type="entry name" value="OS07G0153300 PROTEIN"/>
    <property type="match status" value="1"/>
</dbReference>
<proteinExistence type="predicted"/>
<dbReference type="AlphaFoldDB" id="A0A0F2M4V6"/>
<comment type="caution">
    <text evidence="2">The sequence shown here is derived from an EMBL/GenBank/DDBJ whole genome shotgun (WGS) entry which is preliminary data.</text>
</comment>
<organism evidence="2 3">
    <name type="scientific">Sporothrix schenckii 1099-18</name>
    <dbReference type="NCBI Taxonomy" id="1397361"/>
    <lineage>
        <taxon>Eukaryota</taxon>
        <taxon>Fungi</taxon>
        <taxon>Dikarya</taxon>
        <taxon>Ascomycota</taxon>
        <taxon>Pezizomycotina</taxon>
        <taxon>Sordariomycetes</taxon>
        <taxon>Sordariomycetidae</taxon>
        <taxon>Ophiostomatales</taxon>
        <taxon>Ophiostomataceae</taxon>
        <taxon>Sporothrix</taxon>
    </lineage>
</organism>
<dbReference type="KEGG" id="ssck:SPSK_04071"/>
<dbReference type="OrthoDB" id="3340520at2759"/>
<reference evidence="2 3" key="1">
    <citation type="journal article" date="2014" name="BMC Genomics">
        <title>Comparative genomics of the major fungal agents of human and animal Sporotrichosis: Sporothrix schenckii and Sporothrix brasiliensis.</title>
        <authorList>
            <person name="Teixeira M.M."/>
            <person name="de Almeida L.G."/>
            <person name="Kubitschek-Barreira P."/>
            <person name="Alves F.L."/>
            <person name="Kioshima E.S."/>
            <person name="Abadio A.K."/>
            <person name="Fernandes L."/>
            <person name="Derengowski L.S."/>
            <person name="Ferreira K.S."/>
            <person name="Souza R.C."/>
            <person name="Ruiz J.C."/>
            <person name="de Andrade N.C."/>
            <person name="Paes H.C."/>
            <person name="Nicola A.M."/>
            <person name="Albuquerque P."/>
            <person name="Gerber A.L."/>
            <person name="Martins V.P."/>
            <person name="Peconick L.D."/>
            <person name="Neto A.V."/>
            <person name="Chaucanez C.B."/>
            <person name="Silva P.A."/>
            <person name="Cunha O.L."/>
            <person name="de Oliveira F.F."/>
            <person name="dos Santos T.C."/>
            <person name="Barros A.L."/>
            <person name="Soares M.A."/>
            <person name="de Oliveira L.M."/>
            <person name="Marini M.M."/>
            <person name="Villalobos-Duno H."/>
            <person name="Cunha M.M."/>
            <person name="de Hoog S."/>
            <person name="da Silveira J.F."/>
            <person name="Henrissat B."/>
            <person name="Nino-Vega G.A."/>
            <person name="Cisalpino P.S."/>
            <person name="Mora-Montes H.M."/>
            <person name="Almeida S.R."/>
            <person name="Stajich J.E."/>
            <person name="Lopes-Bezerra L.M."/>
            <person name="Vasconcelos A.T."/>
            <person name="Felipe M.S."/>
        </authorList>
    </citation>
    <scope>NUCLEOTIDE SEQUENCE [LARGE SCALE GENOMIC DNA]</scope>
    <source>
        <strain evidence="2 3">1099-18</strain>
    </source>
</reference>
<dbReference type="RefSeq" id="XP_016585892.1">
    <property type="nucleotide sequence ID" value="XM_016730882.1"/>
</dbReference>
<name>A0A0F2M4V6_SPOSC</name>
<dbReference type="GeneID" id="27666159"/>
<evidence type="ECO:0000313" key="3">
    <source>
        <dbReference type="Proteomes" id="UP000033710"/>
    </source>
</evidence>
<feature type="transmembrane region" description="Helical" evidence="1">
    <location>
        <begin position="125"/>
        <end position="151"/>
    </location>
</feature>
<evidence type="ECO:0008006" key="4">
    <source>
        <dbReference type="Google" id="ProtNLM"/>
    </source>
</evidence>
<keyword evidence="1" id="KW-0812">Transmembrane</keyword>
<accession>A0A0F2M4V6</accession>